<keyword evidence="3" id="KW-1185">Reference proteome</keyword>
<proteinExistence type="predicted"/>
<evidence type="ECO:0000313" key="3">
    <source>
        <dbReference type="Proteomes" id="UP000683310"/>
    </source>
</evidence>
<feature type="domain" description="DUF1023" evidence="1">
    <location>
        <begin position="24"/>
        <end position="168"/>
    </location>
</feature>
<name>A0ABX8CLR7_9NOCA</name>
<dbReference type="Proteomes" id="UP000683310">
    <property type="component" value="Chromosome"/>
</dbReference>
<protein>
    <recommendedName>
        <fullName evidence="1">DUF1023 domain-containing protein</fullName>
    </recommendedName>
</protein>
<dbReference type="InterPro" id="IPR010427">
    <property type="entry name" value="DUF1023"/>
</dbReference>
<evidence type="ECO:0000259" key="1">
    <source>
        <dbReference type="Pfam" id="PF06259"/>
    </source>
</evidence>
<sequence>MPGTGAKASNIGDDIDRADRMFNRARLSGAQDPAVITWVGYDTPPTPVDIGGHLDPTNWDVADASNQKYADAGADALDKFQAGLRATHDGGPSYNTVVAHSYGTTLVGDAAAHGRTLDANAVALVASPGTTVDYASDLHLTGIPEDQTPKHVYVTTADHDPIQVAQALQPFGMDPQDNRFGATKFSSDPGQTDWTYLTKPAHSEYWDIVNGKPNKALVNLGDIIAGREPTAK</sequence>
<accession>A0ABX8CLR7</accession>
<reference evidence="2 3" key="1">
    <citation type="submission" date="2021-04" db="EMBL/GenBank/DDBJ databases">
        <title>Nocardia tengchongensis.</title>
        <authorList>
            <person name="Zhuang k."/>
            <person name="Ran Y."/>
            <person name="Li W."/>
        </authorList>
    </citation>
    <scope>NUCLEOTIDE SEQUENCE [LARGE SCALE GENOMIC DNA]</scope>
    <source>
        <strain evidence="2 3">CFH S0057</strain>
    </source>
</reference>
<dbReference type="EMBL" id="CP074371">
    <property type="protein sequence ID" value="QVI20906.1"/>
    <property type="molecule type" value="Genomic_DNA"/>
</dbReference>
<gene>
    <name evidence="2" type="ORF">KHQ06_33305</name>
</gene>
<evidence type="ECO:0000313" key="2">
    <source>
        <dbReference type="EMBL" id="QVI20906.1"/>
    </source>
</evidence>
<dbReference type="Pfam" id="PF06259">
    <property type="entry name" value="Abhydrolase_8"/>
    <property type="match status" value="1"/>
</dbReference>
<organism evidence="2 3">
    <name type="scientific">Nocardia tengchongensis</name>
    <dbReference type="NCBI Taxonomy" id="2055889"/>
    <lineage>
        <taxon>Bacteria</taxon>
        <taxon>Bacillati</taxon>
        <taxon>Actinomycetota</taxon>
        <taxon>Actinomycetes</taxon>
        <taxon>Mycobacteriales</taxon>
        <taxon>Nocardiaceae</taxon>
        <taxon>Nocardia</taxon>
    </lineage>
</organism>